<keyword evidence="2" id="KW-1185">Reference proteome</keyword>
<dbReference type="SUPFAM" id="SSF51658">
    <property type="entry name" value="Xylose isomerase-like"/>
    <property type="match status" value="1"/>
</dbReference>
<dbReference type="RefSeq" id="WP_326278647.1">
    <property type="nucleotide sequence ID" value="NZ_JAYKYV010000007.1"/>
</dbReference>
<evidence type="ECO:0000313" key="2">
    <source>
        <dbReference type="Proteomes" id="UP001355298"/>
    </source>
</evidence>
<sequence length="396" mass="46050">MRIKDKYHLTYCTNIHAGGDWEETFTSLKQHLPKIKKSVSPNKSFGLGLRLGNTASLELDNGQLQGFKDWLSENDCYVFTMNGFPYGNFHGEPVKDQVHVPDWTTHERLEYTLRLFKQLDFLAPEGMECGISTSPVSYKHWFDGESEKQQAFAKGAENMVKVALELYQIEKATGRYMHLDVEPEPDGFLENTQEVLDYYQDYLVPEATKAFEPFQFSAEKTEGLIKRYITVCYDVCHFALAYEAPNLTFEKFKAANIYVGKIQVSAALKIMYDSDREEELWNTLAQFNEPVYLHQVTEMVDGKVKTYNDLPIVLEKRKPFKELRSHFHVPIFLKDYGLLQSTQDQIEKVLDHLEDNFVSNHMEVETYTWDVLPNELKVPITESIARELDWMKSRLK</sequence>
<protein>
    <submittedName>
        <fullName evidence="1">Metabolite traffic protein EboE</fullName>
    </submittedName>
</protein>
<comment type="caution">
    <text evidence="1">The sequence shown here is derived from an EMBL/GenBank/DDBJ whole genome shotgun (WGS) entry which is preliminary data.</text>
</comment>
<proteinExistence type="predicted"/>
<dbReference type="EMBL" id="JAYMGW010000007">
    <property type="protein sequence ID" value="MEC4265751.1"/>
    <property type="molecule type" value="Genomic_DNA"/>
</dbReference>
<name>A0ABU6IRK6_9FLAO</name>
<accession>A0ABU6IRK6</accession>
<dbReference type="NCBIfam" id="NF035939">
    <property type="entry name" value="TIM_EboE"/>
    <property type="match status" value="1"/>
</dbReference>
<dbReference type="Proteomes" id="UP001355298">
    <property type="component" value="Unassembled WGS sequence"/>
</dbReference>
<dbReference type="InterPro" id="IPR036237">
    <property type="entry name" value="Xyl_isomerase-like_sf"/>
</dbReference>
<evidence type="ECO:0000313" key="1">
    <source>
        <dbReference type="EMBL" id="MEC4265751.1"/>
    </source>
</evidence>
<reference evidence="1 2" key="1">
    <citation type="submission" date="2024-01" db="EMBL/GenBank/DDBJ databases">
        <title>The strains designed SYSU M86414 and SYSU M84420 isolated from the marine sediment in San Sha City (Hainan Province, China).</title>
        <authorList>
            <person name="Guo D."/>
        </authorList>
    </citation>
    <scope>NUCLEOTIDE SEQUENCE [LARGE SCALE GENOMIC DNA]</scope>
    <source>
        <strain evidence="1 2">SYSU M84420</strain>
    </source>
</reference>
<gene>
    <name evidence="1" type="primary">eboE</name>
    <name evidence="1" type="ORF">VOP03_10370</name>
</gene>
<organism evidence="1 2">
    <name type="scientific">Flagellimonas halotolerans</name>
    <dbReference type="NCBI Taxonomy" id="3112164"/>
    <lineage>
        <taxon>Bacteria</taxon>
        <taxon>Pseudomonadati</taxon>
        <taxon>Bacteroidota</taxon>
        <taxon>Flavobacteriia</taxon>
        <taxon>Flavobacteriales</taxon>
        <taxon>Flavobacteriaceae</taxon>
        <taxon>Flagellimonas</taxon>
    </lineage>
</organism>